<dbReference type="PROSITE" id="PS51140">
    <property type="entry name" value="CUE"/>
    <property type="match status" value="1"/>
</dbReference>
<sequence length="506" mass="57018">MSEYQNGLPTGWDRKYDEKSGKHYYVNHYSKTTTWDDPRFIKHGTPKYTNNITVDYIPLQHRSPEIRRNSVYPNHSPPIEAFGSHSIRLQDKKSPRSPLRLRSAKVQDAASGGNLENSVAKISAMFPTVSETHIKLLLNKYLNREALVISALQVEKHPITTPGPFATPPPQRNIEIKANDPISRSGSPHCGFRPSPKSTSNLHSSPKLKLRYMKSLFPHADETIILECLQNNENSIQKTSENLNEMGYRKRESVKVATPNSKTTKDLSENVDATVEKSKTPSPLPLKIRTNEEKTKIKEMLREKYEDVAEHLITIALESVNFDEQRANQILKIMKQEDEDQKSSCQQSKIDGKPESIDETEGITPGSSIKSHIPITQSRQSIKSLLKAEKKDNGNTNRFSRVIDTDSLHFKSANLSNTQGHNDAITRGPNQKLLLENYVQWQGSNRSLTKGPQNLARGPNKSFLSRKIYTPCGPNAELRKGPGFGFAKESIFNQMKAILVGESRLN</sequence>
<dbReference type="PROSITE" id="PS50020">
    <property type="entry name" value="WW_DOMAIN_2"/>
    <property type="match status" value="1"/>
</dbReference>
<feature type="region of interest" description="Disordered" evidence="1">
    <location>
        <begin position="77"/>
        <end position="99"/>
    </location>
</feature>
<dbReference type="Proteomes" id="UP001566132">
    <property type="component" value="Unassembled WGS sequence"/>
</dbReference>
<dbReference type="PROSITE" id="PS01159">
    <property type="entry name" value="WW_DOMAIN_1"/>
    <property type="match status" value="1"/>
</dbReference>
<feature type="region of interest" description="Disordered" evidence="1">
    <location>
        <begin position="336"/>
        <end position="370"/>
    </location>
</feature>
<dbReference type="InterPro" id="IPR001202">
    <property type="entry name" value="WW_dom"/>
</dbReference>
<gene>
    <name evidence="4" type="ORF">ABEB36_000562</name>
</gene>
<evidence type="ECO:0000256" key="1">
    <source>
        <dbReference type="SAM" id="MobiDB-lite"/>
    </source>
</evidence>
<dbReference type="AlphaFoldDB" id="A0ABD1FBP5"/>
<evidence type="ECO:0000259" key="2">
    <source>
        <dbReference type="PROSITE" id="PS50020"/>
    </source>
</evidence>
<dbReference type="SUPFAM" id="SSF51045">
    <property type="entry name" value="WW domain"/>
    <property type="match status" value="1"/>
</dbReference>
<dbReference type="CDD" id="cd00201">
    <property type="entry name" value="WW"/>
    <property type="match status" value="1"/>
</dbReference>
<protein>
    <submittedName>
        <fullName evidence="4">Uncharacterized protein</fullName>
    </submittedName>
</protein>
<name>A0ABD1FBP5_HYPHA</name>
<evidence type="ECO:0000259" key="3">
    <source>
        <dbReference type="PROSITE" id="PS51140"/>
    </source>
</evidence>
<feature type="domain" description="CUE" evidence="3">
    <location>
        <begin position="205"/>
        <end position="248"/>
    </location>
</feature>
<organism evidence="4 5">
    <name type="scientific">Hypothenemus hampei</name>
    <name type="common">Coffee berry borer</name>
    <dbReference type="NCBI Taxonomy" id="57062"/>
    <lineage>
        <taxon>Eukaryota</taxon>
        <taxon>Metazoa</taxon>
        <taxon>Ecdysozoa</taxon>
        <taxon>Arthropoda</taxon>
        <taxon>Hexapoda</taxon>
        <taxon>Insecta</taxon>
        <taxon>Pterygota</taxon>
        <taxon>Neoptera</taxon>
        <taxon>Endopterygota</taxon>
        <taxon>Coleoptera</taxon>
        <taxon>Polyphaga</taxon>
        <taxon>Cucujiformia</taxon>
        <taxon>Curculionidae</taxon>
        <taxon>Scolytinae</taxon>
        <taxon>Hypothenemus</taxon>
    </lineage>
</organism>
<reference evidence="4 5" key="1">
    <citation type="submission" date="2024-05" db="EMBL/GenBank/DDBJ databases">
        <title>Genetic variation in Jamaican populations of the coffee berry borer (Hypothenemus hampei).</title>
        <authorList>
            <person name="Errbii M."/>
            <person name="Myrie A."/>
        </authorList>
    </citation>
    <scope>NUCLEOTIDE SEQUENCE [LARGE SCALE GENOMIC DNA]</scope>
    <source>
        <strain evidence="4">JA-Hopewell-2020-01-JO</strain>
        <tissue evidence="4">Whole body</tissue>
    </source>
</reference>
<accession>A0ABD1FBP5</accession>
<dbReference type="CDD" id="cd14279">
    <property type="entry name" value="CUE"/>
    <property type="match status" value="1"/>
</dbReference>
<dbReference type="SMART" id="SM00456">
    <property type="entry name" value="WW"/>
    <property type="match status" value="1"/>
</dbReference>
<comment type="caution">
    <text evidence="4">The sequence shown here is derived from an EMBL/GenBank/DDBJ whole genome shotgun (WGS) entry which is preliminary data.</text>
</comment>
<proteinExistence type="predicted"/>
<feature type="region of interest" description="Disordered" evidence="1">
    <location>
        <begin position="257"/>
        <end position="286"/>
    </location>
</feature>
<evidence type="ECO:0000313" key="5">
    <source>
        <dbReference type="Proteomes" id="UP001566132"/>
    </source>
</evidence>
<dbReference type="Pfam" id="PF00397">
    <property type="entry name" value="WW"/>
    <property type="match status" value="1"/>
</dbReference>
<keyword evidence="5" id="KW-1185">Reference proteome</keyword>
<dbReference type="EMBL" id="JBDJPC010000001">
    <property type="protein sequence ID" value="KAL1516682.1"/>
    <property type="molecule type" value="Genomic_DNA"/>
</dbReference>
<evidence type="ECO:0000313" key="4">
    <source>
        <dbReference type="EMBL" id="KAL1516682.1"/>
    </source>
</evidence>
<dbReference type="InterPro" id="IPR003892">
    <property type="entry name" value="CUE"/>
</dbReference>
<dbReference type="Gene3D" id="2.20.70.10">
    <property type="match status" value="1"/>
</dbReference>
<dbReference type="InterPro" id="IPR036020">
    <property type="entry name" value="WW_dom_sf"/>
</dbReference>
<feature type="domain" description="WW" evidence="2">
    <location>
        <begin position="6"/>
        <end position="40"/>
    </location>
</feature>
<feature type="compositionally biased region" description="Basic and acidic residues" evidence="1">
    <location>
        <begin position="263"/>
        <end position="279"/>
    </location>
</feature>
<feature type="region of interest" description="Disordered" evidence="1">
    <location>
        <begin position="180"/>
        <end position="205"/>
    </location>
</feature>